<dbReference type="PROSITE" id="PS50860">
    <property type="entry name" value="AA_TRNA_LIGASE_II_ALA"/>
    <property type="match status" value="1"/>
</dbReference>
<dbReference type="PANTHER" id="PTHR11777">
    <property type="entry name" value="ALANYL-TRNA SYNTHETASE"/>
    <property type="match status" value="1"/>
</dbReference>
<evidence type="ECO:0000256" key="10">
    <source>
        <dbReference type="ARBA" id="ARBA00048300"/>
    </source>
</evidence>
<comment type="cofactor">
    <cofactor evidence="11">
        <name>Zn(2+)</name>
        <dbReference type="ChEBI" id="CHEBI:29105"/>
    </cofactor>
    <text evidence="11">Binds 1 zinc ion per subunit.</text>
</comment>
<keyword evidence="11" id="KW-0963">Cytoplasm</keyword>
<dbReference type="InterPro" id="IPR018165">
    <property type="entry name" value="Ala-tRNA-synth_IIc_core"/>
</dbReference>
<dbReference type="InterPro" id="IPR023033">
    <property type="entry name" value="Ala_tRNA_ligase_euk/bac"/>
</dbReference>
<keyword evidence="12" id="KW-0175">Coiled coil</keyword>
<dbReference type="InterPro" id="IPR002318">
    <property type="entry name" value="Ala-tRNA-lgiase_IIc"/>
</dbReference>
<comment type="domain">
    <text evidence="11">Consists of three domains; the N-terminal catalytic domain, the editing domain and the C-terminal C-Ala domain. The editing domain removes incorrectly charged amino acids, while the C-Ala domain, along with tRNA(Ala), serves as a bridge to cooperatively bring together the editing and aminoacylation centers thus stimulating deacylation of misacylated tRNAs.</text>
</comment>
<feature type="coiled-coil region" evidence="12">
    <location>
        <begin position="758"/>
        <end position="797"/>
    </location>
</feature>
<dbReference type="Gene3D" id="3.30.980.10">
    <property type="entry name" value="Threonyl-trna Synthetase, Chain A, domain 2"/>
    <property type="match status" value="1"/>
</dbReference>
<dbReference type="InterPro" id="IPR018164">
    <property type="entry name" value="Ala-tRNA-synth_IIc_N"/>
</dbReference>
<gene>
    <name evidence="11 14" type="primary">alaS</name>
    <name evidence="14" type="ORF">OF365_02035</name>
</gene>
<sequence length="900" mass="103771">MLKLTTNEIRQKWINFFKQKQHYFLEPVSLIPNNDPSLLWINSGVATLKDYFSGIKNPPSQRLVNSQKAIRTNDIFNVGHTARHHTFFEMLGNFSIGDYFKKEAIEFAYEFLIKELEMDVNRLWITVFNEDSEAYQTWINLGINPERIIKGDRDRNFWDVGSGPCGPCTEIFFDRGEIYDPQKQGEKLILEDLENDRYVEIWNIVFSQFNNDGKNNYTELKRKNIDTGAGLERIACVLQDVPTNFDADGFYNVILKLSALSDFKYDMNNFFEQDKQDQYEINFAYKVIVDHMRASLFAIADGAVPANKDRGYVLRRLIRRATVFAYKLNIINLDWINVVIDAIVCEMGSFYEYLTAHIVQKVKTILVQEVNTFKKTYAKGIKLFDQVVETKKLDAKMLFKMVDTYGFNIELIKELAKKKQISLDIEGFEQLFKEHQEKSQSQKPAKAMAVQNEALMNIEVESKFLYDTEVIDDAQVIYLLDSEFNVVQKVVNQDAYVIFDQTCFYATAGGQVSDTGYILAGEEKYAVYNVFKSNNMLNIHQVQAATLEIGDKVGLHINAQDRVDVMRNHSAEHLLHHSLKKLISLDIRQEGASKTPERATLDFNYHKQLTNEQLEMIEGYMNQIIRDAHETKEMYMTLQEAKEMGALAYFGDYYKKIKGKLRVIQMGPSMELCGGTHVHNTKDIEAIKIIDFTSKGSGSYRVTMISGHTKICQYNQEQLTNMFNQLDALVKSYECTNQQLITSVKLFAENKVLSNEVKERFEELLNQVNEDKITTQKNDQKNQLLEIKETFKNCEQTIRFLKFEDHDNKIIFNAINELINENQTSVFISFNYVGEKIQILIAASPLFVQRHEIDLRTLAKQLNTIANVKAGGKNNFIQGGSSTTEVAEQLNTMITSFFNA</sequence>
<dbReference type="Proteomes" id="UP001207252">
    <property type="component" value="Unassembled WGS sequence"/>
</dbReference>
<dbReference type="Gene3D" id="2.40.30.130">
    <property type="match status" value="1"/>
</dbReference>
<feature type="domain" description="Alanyl-transfer RNA synthetases family profile" evidence="13">
    <location>
        <begin position="4"/>
        <end position="716"/>
    </location>
</feature>
<evidence type="ECO:0000256" key="2">
    <source>
        <dbReference type="ARBA" id="ARBA00022555"/>
    </source>
</evidence>
<dbReference type="Pfam" id="PF07973">
    <property type="entry name" value="tRNA_SAD"/>
    <property type="match status" value="1"/>
</dbReference>
<dbReference type="SUPFAM" id="SSF55681">
    <property type="entry name" value="Class II aaRS and biotin synthetases"/>
    <property type="match status" value="1"/>
</dbReference>
<feature type="binding site" evidence="11">
    <location>
        <position position="677"/>
    </location>
    <ligand>
        <name>Zn(2+)</name>
        <dbReference type="ChEBI" id="CHEBI:29105"/>
    </ligand>
</feature>
<dbReference type="NCBIfam" id="TIGR00344">
    <property type="entry name" value="alaS"/>
    <property type="match status" value="1"/>
</dbReference>
<evidence type="ECO:0000256" key="11">
    <source>
        <dbReference type="HAMAP-Rule" id="MF_00036"/>
    </source>
</evidence>
<dbReference type="CDD" id="cd00673">
    <property type="entry name" value="AlaRS_core"/>
    <property type="match status" value="1"/>
</dbReference>
<keyword evidence="2 11" id="KW-0820">tRNA-binding</keyword>
<proteinExistence type="inferred from homology"/>
<evidence type="ECO:0000256" key="8">
    <source>
        <dbReference type="ARBA" id="ARBA00023146"/>
    </source>
</evidence>
<keyword evidence="7 11" id="KW-0648">Protein biosynthesis</keyword>
<dbReference type="GO" id="GO:0004813">
    <property type="term" value="F:alanine-tRNA ligase activity"/>
    <property type="evidence" value="ECO:0007669"/>
    <property type="project" value="UniProtKB-EC"/>
</dbReference>
<evidence type="ECO:0000313" key="15">
    <source>
        <dbReference type="Proteomes" id="UP001207252"/>
    </source>
</evidence>
<dbReference type="Gene3D" id="3.30.930.10">
    <property type="entry name" value="Bira Bifunctional Protein, Domain 2"/>
    <property type="match status" value="1"/>
</dbReference>
<feature type="binding site" evidence="11">
    <location>
        <position position="573"/>
    </location>
    <ligand>
        <name>Zn(2+)</name>
        <dbReference type="ChEBI" id="CHEBI:29105"/>
    </ligand>
</feature>
<dbReference type="EMBL" id="JAOXHJ010000004">
    <property type="protein sequence ID" value="MCV3754145.1"/>
    <property type="molecule type" value="Genomic_DNA"/>
</dbReference>
<keyword evidence="8 11" id="KW-0030">Aminoacyl-tRNA synthetase</keyword>
<dbReference type="InterPro" id="IPR018163">
    <property type="entry name" value="Thr/Ala-tRNA-synth_IIc_edit"/>
</dbReference>
<accession>A0ABT3BPG1</accession>
<dbReference type="SUPFAM" id="SSF101353">
    <property type="entry name" value="Putative anticodon-binding domain of alanyl-tRNA synthetase (AlaRS)"/>
    <property type="match status" value="1"/>
</dbReference>
<evidence type="ECO:0000256" key="5">
    <source>
        <dbReference type="ARBA" id="ARBA00022840"/>
    </source>
</evidence>
<comment type="similarity">
    <text evidence="1 11">Belongs to the class-II aminoacyl-tRNA synthetase family.</text>
</comment>
<evidence type="ECO:0000256" key="1">
    <source>
        <dbReference type="ARBA" id="ARBA00008226"/>
    </source>
</evidence>
<keyword evidence="15" id="KW-1185">Reference proteome</keyword>
<keyword evidence="11" id="KW-0862">Zinc</keyword>
<reference evidence="14 15" key="1">
    <citation type="journal article" date="2020" name="Int. J. Syst. Evol. Microbiol.">
        <title>Ureaplasma miroungigenitalium sp. nov. isolated from northern elephant seals (Mirounga angustirostris) and Ureaplasma zalophigenitalium sp. nov. isolated from California sea lions (Zalophus californianus).</title>
        <authorList>
            <person name="Volokhov D.V."/>
            <person name="Gulland F.M."/>
            <person name="Gao Y."/>
            <person name="Chizhikov V.E."/>
        </authorList>
    </citation>
    <scope>NUCLEOTIDE SEQUENCE [LARGE SCALE GENOMIC DNA]</scope>
    <source>
        <strain evidence="14 15">CSL7644-GEN</strain>
    </source>
</reference>
<feature type="binding site" evidence="11">
    <location>
        <position position="673"/>
    </location>
    <ligand>
        <name>Zn(2+)</name>
        <dbReference type="ChEBI" id="CHEBI:29105"/>
    </ligand>
</feature>
<evidence type="ECO:0000259" key="13">
    <source>
        <dbReference type="PROSITE" id="PS50860"/>
    </source>
</evidence>
<evidence type="ECO:0000256" key="6">
    <source>
        <dbReference type="ARBA" id="ARBA00022884"/>
    </source>
</evidence>
<evidence type="ECO:0000256" key="3">
    <source>
        <dbReference type="ARBA" id="ARBA00022598"/>
    </source>
</evidence>
<dbReference type="InterPro" id="IPR009000">
    <property type="entry name" value="Transl_B-barrel_sf"/>
</dbReference>
<dbReference type="Pfam" id="PF01411">
    <property type="entry name" value="tRNA-synt_2c"/>
    <property type="match status" value="1"/>
</dbReference>
<keyword evidence="6 11" id="KW-0694">RNA-binding</keyword>
<name>A0ABT3BPG1_9BACT</name>
<feature type="binding site" evidence="11">
    <location>
        <position position="569"/>
    </location>
    <ligand>
        <name>Zn(2+)</name>
        <dbReference type="ChEBI" id="CHEBI:29105"/>
    </ligand>
</feature>
<keyword evidence="11" id="KW-0479">Metal-binding</keyword>
<dbReference type="InterPro" id="IPR018162">
    <property type="entry name" value="Ala-tRNA-ligase_IIc_anticod-bd"/>
</dbReference>
<comment type="function">
    <text evidence="9 11">Catalyzes the attachment of alanine to tRNA(Ala) in a two-step reaction: alanine is first activated by ATP to form Ala-AMP and then transferred to the acceptor end of tRNA(Ala). Also edits incorrectly charged Ser-tRNA(Ala) and Gly-tRNA(Ala) via its editing domain.</text>
</comment>
<evidence type="ECO:0000256" key="7">
    <source>
        <dbReference type="ARBA" id="ARBA00022917"/>
    </source>
</evidence>
<dbReference type="InterPro" id="IPR050058">
    <property type="entry name" value="Ala-tRNA_ligase"/>
</dbReference>
<dbReference type="InterPro" id="IPR045864">
    <property type="entry name" value="aa-tRNA-synth_II/BPL/LPL"/>
</dbReference>
<keyword evidence="4 11" id="KW-0547">Nucleotide-binding</keyword>
<dbReference type="SUPFAM" id="SSF50447">
    <property type="entry name" value="Translation proteins"/>
    <property type="match status" value="1"/>
</dbReference>
<dbReference type="SUPFAM" id="SSF55186">
    <property type="entry name" value="ThrRS/AlaRS common domain"/>
    <property type="match status" value="1"/>
</dbReference>
<keyword evidence="5 11" id="KW-0067">ATP-binding</keyword>
<dbReference type="PRINTS" id="PR00980">
    <property type="entry name" value="TRNASYNTHALA"/>
</dbReference>
<keyword evidence="3 11" id="KW-0436">Ligase</keyword>
<dbReference type="PANTHER" id="PTHR11777:SF9">
    <property type="entry name" value="ALANINE--TRNA LIGASE, CYTOPLASMIC"/>
    <property type="match status" value="1"/>
</dbReference>
<protein>
    <recommendedName>
        <fullName evidence="11">Alanine--tRNA ligase</fullName>
        <ecNumber evidence="11">6.1.1.7</ecNumber>
    </recommendedName>
    <alternativeName>
        <fullName evidence="11">Alanyl-tRNA synthetase</fullName>
        <shortName evidence="11">AlaRS</shortName>
    </alternativeName>
</protein>
<dbReference type="Gene3D" id="3.10.310.40">
    <property type="match status" value="1"/>
</dbReference>
<evidence type="ECO:0000256" key="4">
    <source>
        <dbReference type="ARBA" id="ARBA00022741"/>
    </source>
</evidence>
<dbReference type="HAMAP" id="MF_00036_B">
    <property type="entry name" value="Ala_tRNA_synth_B"/>
    <property type="match status" value="1"/>
</dbReference>
<dbReference type="EC" id="6.1.1.7" evidence="11"/>
<comment type="catalytic activity">
    <reaction evidence="10 11">
        <text>tRNA(Ala) + L-alanine + ATP = L-alanyl-tRNA(Ala) + AMP + diphosphate</text>
        <dbReference type="Rhea" id="RHEA:12540"/>
        <dbReference type="Rhea" id="RHEA-COMP:9657"/>
        <dbReference type="Rhea" id="RHEA-COMP:9923"/>
        <dbReference type="ChEBI" id="CHEBI:30616"/>
        <dbReference type="ChEBI" id="CHEBI:33019"/>
        <dbReference type="ChEBI" id="CHEBI:57972"/>
        <dbReference type="ChEBI" id="CHEBI:78442"/>
        <dbReference type="ChEBI" id="CHEBI:78497"/>
        <dbReference type="ChEBI" id="CHEBI:456215"/>
        <dbReference type="EC" id="6.1.1.7"/>
    </reaction>
</comment>
<evidence type="ECO:0000313" key="14">
    <source>
        <dbReference type="EMBL" id="MCV3754145.1"/>
    </source>
</evidence>
<evidence type="ECO:0000256" key="9">
    <source>
        <dbReference type="ARBA" id="ARBA00024779"/>
    </source>
</evidence>
<dbReference type="SMART" id="SM00863">
    <property type="entry name" value="tRNA_SAD"/>
    <property type="match status" value="1"/>
</dbReference>
<evidence type="ECO:0000256" key="12">
    <source>
        <dbReference type="SAM" id="Coils"/>
    </source>
</evidence>
<comment type="caution">
    <text evidence="14">The sequence shown here is derived from an EMBL/GenBank/DDBJ whole genome shotgun (WGS) entry which is preliminary data.</text>
</comment>
<dbReference type="RefSeq" id="WP_263817948.1">
    <property type="nucleotide sequence ID" value="NZ_JAOXHJ010000004.1"/>
</dbReference>
<comment type="subcellular location">
    <subcellularLocation>
        <location evidence="11">Cytoplasm</location>
    </subcellularLocation>
</comment>
<organism evidence="14 15">
    <name type="scientific">Ureaplasma zalophigenitalium</name>
    <dbReference type="NCBI Taxonomy" id="907723"/>
    <lineage>
        <taxon>Bacteria</taxon>
        <taxon>Bacillati</taxon>
        <taxon>Mycoplasmatota</taxon>
        <taxon>Mycoplasmoidales</taxon>
        <taxon>Mycoplasmoidaceae</taxon>
        <taxon>Ureaplasma</taxon>
    </lineage>
</organism>
<dbReference type="InterPro" id="IPR012947">
    <property type="entry name" value="tRNA_SAD"/>
</dbReference>